<dbReference type="InterPro" id="IPR043128">
    <property type="entry name" value="Rev_trsase/Diguanyl_cyclase"/>
</dbReference>
<dbReference type="Pfam" id="PF00990">
    <property type="entry name" value="GGDEF"/>
    <property type="match status" value="1"/>
</dbReference>
<evidence type="ECO:0000313" key="7">
    <source>
        <dbReference type="Proteomes" id="UP000198658"/>
    </source>
</evidence>
<dbReference type="GO" id="GO:1902201">
    <property type="term" value="P:negative regulation of bacterial-type flagellum-dependent cell motility"/>
    <property type="evidence" value="ECO:0007669"/>
    <property type="project" value="TreeGrafter"/>
</dbReference>
<reference evidence="7" key="1">
    <citation type="submission" date="2016-10" db="EMBL/GenBank/DDBJ databases">
        <authorList>
            <person name="Varghese N."/>
            <person name="Submissions S."/>
        </authorList>
    </citation>
    <scope>NUCLEOTIDE SEQUENCE [LARGE SCALE GENOMIC DNA]</scope>
    <source>
        <strain evidence="7">CGMCC 1.10657</strain>
    </source>
</reference>
<feature type="chain" id="PRO_5011433574" description="diguanylate cyclase" evidence="4">
    <location>
        <begin position="28"/>
        <end position="573"/>
    </location>
</feature>
<keyword evidence="3" id="KW-0472">Membrane</keyword>
<evidence type="ECO:0000313" key="6">
    <source>
        <dbReference type="EMBL" id="SDZ90071.1"/>
    </source>
</evidence>
<dbReference type="FunFam" id="3.30.70.270:FF:000001">
    <property type="entry name" value="Diguanylate cyclase domain protein"/>
    <property type="match status" value="1"/>
</dbReference>
<dbReference type="STRING" id="658218.SAMN05216562_1096"/>
<name>A0A1H3WTK1_9GAMM</name>
<feature type="transmembrane region" description="Helical" evidence="3">
    <location>
        <begin position="217"/>
        <end position="237"/>
    </location>
</feature>
<dbReference type="Pfam" id="PF07695">
    <property type="entry name" value="7TMR-DISM_7TM"/>
    <property type="match status" value="1"/>
</dbReference>
<evidence type="ECO:0000256" key="4">
    <source>
        <dbReference type="SAM" id="SignalP"/>
    </source>
</evidence>
<feature type="transmembrane region" description="Helical" evidence="3">
    <location>
        <begin position="370"/>
        <end position="390"/>
    </location>
</feature>
<evidence type="ECO:0000256" key="2">
    <source>
        <dbReference type="ARBA" id="ARBA00012528"/>
    </source>
</evidence>
<feature type="transmembrane region" description="Helical" evidence="3">
    <location>
        <begin position="249"/>
        <end position="273"/>
    </location>
</feature>
<dbReference type="GO" id="GO:0043709">
    <property type="term" value="P:cell adhesion involved in single-species biofilm formation"/>
    <property type="evidence" value="ECO:0007669"/>
    <property type="project" value="TreeGrafter"/>
</dbReference>
<keyword evidence="4" id="KW-0732">Signal</keyword>
<evidence type="ECO:0000256" key="1">
    <source>
        <dbReference type="ARBA" id="ARBA00001946"/>
    </source>
</evidence>
<dbReference type="InterPro" id="IPR000160">
    <property type="entry name" value="GGDEF_dom"/>
</dbReference>
<dbReference type="Proteomes" id="UP000198658">
    <property type="component" value="Unassembled WGS sequence"/>
</dbReference>
<accession>A0A1H3WTK1</accession>
<organism evidence="6 7">
    <name type="scientific">Microbulbifer marinus</name>
    <dbReference type="NCBI Taxonomy" id="658218"/>
    <lineage>
        <taxon>Bacteria</taxon>
        <taxon>Pseudomonadati</taxon>
        <taxon>Pseudomonadota</taxon>
        <taxon>Gammaproteobacteria</taxon>
        <taxon>Cellvibrionales</taxon>
        <taxon>Microbulbiferaceae</taxon>
        <taxon>Microbulbifer</taxon>
    </lineage>
</organism>
<dbReference type="CDD" id="cd01949">
    <property type="entry name" value="GGDEF"/>
    <property type="match status" value="1"/>
</dbReference>
<feature type="transmembrane region" description="Helical" evidence="3">
    <location>
        <begin position="342"/>
        <end position="364"/>
    </location>
</feature>
<feature type="transmembrane region" description="Helical" evidence="3">
    <location>
        <begin position="189"/>
        <end position="210"/>
    </location>
</feature>
<dbReference type="EMBL" id="FNQO01000001">
    <property type="protein sequence ID" value="SDZ90071.1"/>
    <property type="molecule type" value="Genomic_DNA"/>
</dbReference>
<dbReference type="InterPro" id="IPR011622">
    <property type="entry name" value="7TMR_DISM_rcpt_extracell_dom2"/>
</dbReference>
<keyword evidence="3" id="KW-0812">Transmembrane</keyword>
<dbReference type="PANTHER" id="PTHR45138:SF2">
    <property type="entry name" value="DIGUANYLATE CYCLASE VDCA"/>
    <property type="match status" value="1"/>
</dbReference>
<dbReference type="InterPro" id="IPR029787">
    <property type="entry name" value="Nucleotide_cyclase"/>
</dbReference>
<gene>
    <name evidence="6" type="ORF">SAMN05216562_1096</name>
</gene>
<keyword evidence="3" id="KW-1133">Transmembrane helix</keyword>
<dbReference type="NCBIfam" id="TIGR00254">
    <property type="entry name" value="GGDEF"/>
    <property type="match status" value="1"/>
</dbReference>
<proteinExistence type="predicted"/>
<dbReference type="Gene3D" id="3.30.70.270">
    <property type="match status" value="1"/>
</dbReference>
<sequence>MFFFGRQRCLLLLVLCLCTLFTNSVRAHPILVTEPHSTPLGAHASFLVEHGRPLQLRQAYRAWQDGRFDRGDSPIASYGIGSSPVWMQFDLRNPSADWLPQTLTLGKTWMDHLHVYLLQDGRVLRAWKAGDGQAATAALVPGVGYRLPMQLPPGDSQVFIRAQTPDPFVLSVFLRSQAETSAAEHRVQYGYGVLFGFLLALICYNLMLYLGFRSRSYLYYALYLASFIGMCLSYSGHGFSWWWPEAPGFQRFVILGSMVLYGCCGFLFASCFLKLQEHAPTVRRWVIAFCVAALILMVHFVWIGSHVDAAVLAFNFVTLFSVTMVLLGVLSIRHGQREGRYFLGAALCSMLGVAATALSVRGVIPMTAVTFHGVEFGIMLEATLLSLALARQMRSQEEALRNARRLYRIDSLTGLPNRCAFYEDTLGIWSTAVRHDRPLSVIMLDIDHFKDVNDHHGHQFGDQALVAIGDLLAGSCRAGDRVARWGGEEFVLLLPETTLAQACRFAERLRRAIGNCQLVKGNNRIRLSASFGVVQRGYQASLNELLREADRKLYEAKQQGRNCVVSARSLETA</sequence>
<dbReference type="Pfam" id="PF07696">
    <property type="entry name" value="7TMR-DISMED2"/>
    <property type="match status" value="1"/>
</dbReference>
<dbReference type="PROSITE" id="PS50887">
    <property type="entry name" value="GGDEF"/>
    <property type="match status" value="1"/>
</dbReference>
<feature type="signal peptide" evidence="4">
    <location>
        <begin position="1"/>
        <end position="27"/>
    </location>
</feature>
<comment type="cofactor">
    <cofactor evidence="1">
        <name>Mg(2+)</name>
        <dbReference type="ChEBI" id="CHEBI:18420"/>
    </cofactor>
</comment>
<dbReference type="GO" id="GO:0005886">
    <property type="term" value="C:plasma membrane"/>
    <property type="evidence" value="ECO:0007669"/>
    <property type="project" value="TreeGrafter"/>
</dbReference>
<dbReference type="SUPFAM" id="SSF55073">
    <property type="entry name" value="Nucleotide cyclase"/>
    <property type="match status" value="1"/>
</dbReference>
<dbReference type="SMART" id="SM00267">
    <property type="entry name" value="GGDEF"/>
    <property type="match status" value="1"/>
</dbReference>
<dbReference type="Gene3D" id="2.60.40.2380">
    <property type="match status" value="1"/>
</dbReference>
<dbReference type="AlphaFoldDB" id="A0A1H3WTK1"/>
<feature type="transmembrane region" description="Helical" evidence="3">
    <location>
        <begin position="285"/>
        <end position="303"/>
    </location>
</feature>
<dbReference type="PANTHER" id="PTHR45138">
    <property type="entry name" value="REGULATORY COMPONENTS OF SENSORY TRANSDUCTION SYSTEM"/>
    <property type="match status" value="1"/>
</dbReference>
<dbReference type="InterPro" id="IPR011623">
    <property type="entry name" value="7TMR_DISM_rcpt_extracell_dom1"/>
</dbReference>
<feature type="domain" description="GGDEF" evidence="5">
    <location>
        <begin position="437"/>
        <end position="569"/>
    </location>
</feature>
<dbReference type="GO" id="GO:0052621">
    <property type="term" value="F:diguanylate cyclase activity"/>
    <property type="evidence" value="ECO:0007669"/>
    <property type="project" value="UniProtKB-EC"/>
</dbReference>
<dbReference type="EC" id="2.7.7.65" evidence="2"/>
<evidence type="ECO:0000259" key="5">
    <source>
        <dbReference type="PROSITE" id="PS50887"/>
    </source>
</evidence>
<evidence type="ECO:0000256" key="3">
    <source>
        <dbReference type="SAM" id="Phobius"/>
    </source>
</evidence>
<protein>
    <recommendedName>
        <fullName evidence="2">diguanylate cyclase</fullName>
        <ecNumber evidence="2">2.7.7.65</ecNumber>
    </recommendedName>
</protein>
<keyword evidence="7" id="KW-1185">Reference proteome</keyword>
<feature type="transmembrane region" description="Helical" evidence="3">
    <location>
        <begin position="309"/>
        <end position="330"/>
    </location>
</feature>
<dbReference type="InterPro" id="IPR050469">
    <property type="entry name" value="Diguanylate_Cyclase"/>
</dbReference>